<feature type="binding site" evidence="8">
    <location>
        <position position="72"/>
    </location>
    <ligand>
        <name>S-adenosyl-L-methionine</name>
        <dbReference type="ChEBI" id="CHEBI:59789"/>
    </ligand>
</feature>
<feature type="binding site" evidence="8">
    <location>
        <position position="36"/>
    </location>
    <ligand>
        <name>[4Fe-4S] cluster</name>
        <dbReference type="ChEBI" id="CHEBI:49883"/>
        <note>4Fe-4S-S-AdoMet</note>
    </ligand>
</feature>
<reference evidence="10 11" key="1">
    <citation type="submission" date="2019-08" db="EMBL/GenBank/DDBJ databases">
        <authorList>
            <person name="Chen S.-C."/>
            <person name="Lai M.-C."/>
            <person name="You Y.-T."/>
        </authorList>
    </citation>
    <scope>NUCLEOTIDE SEQUENCE [LARGE SCALE GENOMIC DNA]</scope>
    <source>
        <strain evidence="10 11">P2F9704a</strain>
    </source>
</reference>
<proteinExistence type="inferred from homology"/>
<accession>A0ABD4TLZ2</accession>
<comment type="pathway">
    <text evidence="8">Purine metabolism; 7-cyano-7-deazaguanine biosynthesis.</text>
</comment>
<dbReference type="GO" id="GO:0016840">
    <property type="term" value="F:carbon-nitrogen lyase activity"/>
    <property type="evidence" value="ECO:0007669"/>
    <property type="project" value="UniProtKB-UniRule"/>
</dbReference>
<comment type="similarity">
    <text evidence="8">Belongs to the radical SAM superfamily. 7-carboxy-7-deazaguanine synthase family.</text>
</comment>
<feature type="binding site" evidence="8">
    <location>
        <position position="70"/>
    </location>
    <ligand>
        <name>substrate</name>
    </ligand>
</feature>
<dbReference type="InterPro" id="IPR013785">
    <property type="entry name" value="Aldolase_TIM"/>
</dbReference>
<evidence type="ECO:0000313" key="11">
    <source>
        <dbReference type="Proteomes" id="UP001524383"/>
    </source>
</evidence>
<organism evidence="10 11">
    <name type="scientific">Methanocalculus taiwanensis</name>
    <dbReference type="NCBI Taxonomy" id="106207"/>
    <lineage>
        <taxon>Archaea</taxon>
        <taxon>Methanobacteriati</taxon>
        <taxon>Methanobacteriota</taxon>
        <taxon>Stenosarchaea group</taxon>
        <taxon>Methanomicrobia</taxon>
        <taxon>Methanomicrobiales</taxon>
        <taxon>Methanocalculaceae</taxon>
        <taxon>Methanocalculus</taxon>
    </lineage>
</organism>
<name>A0ABD4TLZ2_9EURY</name>
<dbReference type="Proteomes" id="UP001524383">
    <property type="component" value="Unassembled WGS sequence"/>
</dbReference>
<evidence type="ECO:0000256" key="6">
    <source>
        <dbReference type="ARBA" id="ARBA00023014"/>
    </source>
</evidence>
<feature type="binding site" evidence="8">
    <location>
        <begin position="10"/>
        <end position="12"/>
    </location>
    <ligand>
        <name>substrate</name>
    </ligand>
</feature>
<evidence type="ECO:0000256" key="5">
    <source>
        <dbReference type="ARBA" id="ARBA00023004"/>
    </source>
</evidence>
<dbReference type="PANTHER" id="PTHR42836">
    <property type="entry name" value="7-CARBOXY-7-DEAZAGUANINE SYNTHASE"/>
    <property type="match status" value="1"/>
</dbReference>
<dbReference type="GO" id="GO:0000287">
    <property type="term" value="F:magnesium ion binding"/>
    <property type="evidence" value="ECO:0007669"/>
    <property type="project" value="UniProtKB-UniRule"/>
</dbReference>
<dbReference type="HAMAP" id="MF_00917">
    <property type="entry name" value="QueE"/>
    <property type="match status" value="1"/>
</dbReference>
<feature type="domain" description="Radical SAM core" evidence="9">
    <location>
        <begin position="16"/>
        <end position="204"/>
    </location>
</feature>
<feature type="binding site" evidence="8">
    <location>
        <position position="25"/>
    </location>
    <ligand>
        <name>substrate</name>
    </ligand>
</feature>
<keyword evidence="1 8" id="KW-0004">4Fe-4S</keyword>
<feature type="binding site" evidence="8">
    <location>
        <position position="38"/>
    </location>
    <ligand>
        <name>Mg(2+)</name>
        <dbReference type="ChEBI" id="CHEBI:18420"/>
    </ligand>
</feature>
<gene>
    <name evidence="8" type="primary">queE</name>
    <name evidence="10" type="ORF">FTO68_04785</name>
</gene>
<comment type="caution">
    <text evidence="10">The sequence shown here is derived from an EMBL/GenBank/DDBJ whole genome shotgun (WGS) entry which is preliminary data.</text>
</comment>
<dbReference type="GO" id="GO:1904047">
    <property type="term" value="F:S-adenosyl-L-methionine binding"/>
    <property type="evidence" value="ECO:0007669"/>
    <property type="project" value="UniProtKB-UniRule"/>
</dbReference>
<evidence type="ECO:0000313" key="10">
    <source>
        <dbReference type="EMBL" id="MCQ1538305.1"/>
    </source>
</evidence>
<keyword evidence="11" id="KW-1185">Reference proteome</keyword>
<comment type="caution">
    <text evidence="8">Lacks conserved residue(s) required for the propagation of feature annotation.</text>
</comment>
<dbReference type="EMBL" id="VOTZ01000008">
    <property type="protein sequence ID" value="MCQ1538305.1"/>
    <property type="molecule type" value="Genomic_DNA"/>
</dbReference>
<comment type="cofactor">
    <cofactor evidence="8">
        <name>S-adenosyl-L-methionine</name>
        <dbReference type="ChEBI" id="CHEBI:59789"/>
    </cofactor>
    <text evidence="8">Binds 1 S-adenosyl-L-methionine per subunit.</text>
</comment>
<dbReference type="InterPro" id="IPR024924">
    <property type="entry name" value="7-CO-7-deazaguanine_synth-like"/>
</dbReference>
<keyword evidence="3 8" id="KW-0479">Metal-binding</keyword>
<evidence type="ECO:0000256" key="4">
    <source>
        <dbReference type="ARBA" id="ARBA00022842"/>
    </source>
</evidence>
<feature type="binding site" evidence="8">
    <location>
        <position position="29"/>
    </location>
    <ligand>
        <name>[4Fe-4S] cluster</name>
        <dbReference type="ChEBI" id="CHEBI:49883"/>
        <note>4Fe-4S-S-AdoMet</note>
    </ligand>
</feature>
<comment type="function">
    <text evidence="8">Catalyzes the complex heterocyclic radical-mediated conversion of 6-carboxy-5,6,7,8-tetrahydropterin (CPH4) to 7-carboxy-7-deazaguanine (CDG), a step common to the biosynthetic pathways of all 7-deazapurine-containing compounds.</text>
</comment>
<dbReference type="Gene3D" id="3.20.20.70">
    <property type="entry name" value="Aldolase class I"/>
    <property type="match status" value="1"/>
</dbReference>
<dbReference type="PANTHER" id="PTHR42836:SF1">
    <property type="entry name" value="7-CARBOXY-7-DEAZAGUANINE SYNTHASE"/>
    <property type="match status" value="1"/>
</dbReference>
<keyword evidence="5 8" id="KW-0408">Iron</keyword>
<dbReference type="Pfam" id="PF04055">
    <property type="entry name" value="Radical_SAM"/>
    <property type="match status" value="1"/>
</dbReference>
<keyword evidence="6 8" id="KW-0411">Iron-sulfur</keyword>
<keyword evidence="7 8" id="KW-0456">Lyase</keyword>
<feature type="binding site" evidence="8">
    <location>
        <position position="33"/>
    </location>
    <ligand>
        <name>[4Fe-4S] cluster</name>
        <dbReference type="ChEBI" id="CHEBI:49883"/>
        <note>4Fe-4S-S-AdoMet</note>
    </ligand>
</feature>
<dbReference type="AlphaFoldDB" id="A0ABD4TLZ2"/>
<evidence type="ECO:0000256" key="2">
    <source>
        <dbReference type="ARBA" id="ARBA00022691"/>
    </source>
</evidence>
<dbReference type="InterPro" id="IPR058240">
    <property type="entry name" value="rSAM_sf"/>
</dbReference>
<sequence>MQVFEIFSSFQGEGRRQGMRCCFLRLAGCNLGCRWCDTPDARAAAAGKELSSADILNRIEAMGTRYLCVTGGEPLLQMDELAPLLRELSARGYAIDIETNGTIPFCLVQPYASISMDVKCPSSGEQSDLTLLADIGSEDSVKYVVADNADLEYAYEQIRSHPVPGAIFISPVYGSDYAQIAETVMEWDLPVRLQLQLHKQIGVK</sequence>
<dbReference type="PROSITE" id="PS51918">
    <property type="entry name" value="RADICAL_SAM"/>
    <property type="match status" value="1"/>
</dbReference>
<dbReference type="EC" id="4.3.99.3" evidence="8"/>
<dbReference type="SFLD" id="SFLDS00029">
    <property type="entry name" value="Radical_SAM"/>
    <property type="match status" value="1"/>
</dbReference>
<feature type="binding site" evidence="8">
    <location>
        <begin position="35"/>
        <end position="37"/>
    </location>
    <ligand>
        <name>S-adenosyl-L-methionine</name>
        <dbReference type="ChEBI" id="CHEBI:59789"/>
    </ligand>
</feature>
<protein>
    <recommendedName>
        <fullName evidence="8">7-carboxy-7-deazaguanine synthase</fullName>
        <shortName evidence="8">CDG synthase</shortName>
        <ecNumber evidence="8">4.3.99.3</ecNumber>
    </recommendedName>
    <alternativeName>
        <fullName evidence="8">Archaeosine biosynthesis protein QueE</fullName>
    </alternativeName>
</protein>
<evidence type="ECO:0000256" key="8">
    <source>
        <dbReference type="HAMAP-Rule" id="MF_00917"/>
    </source>
</evidence>
<comment type="subunit">
    <text evidence="8">Homodimer.</text>
</comment>
<dbReference type="RefSeq" id="WP_255332248.1">
    <property type="nucleotide sequence ID" value="NZ_VOTZ01000008.1"/>
</dbReference>
<dbReference type="SUPFAM" id="SSF102114">
    <property type="entry name" value="Radical SAM enzymes"/>
    <property type="match status" value="1"/>
</dbReference>
<comment type="cofactor">
    <cofactor evidence="8">
        <name>[4Fe-4S] cluster</name>
        <dbReference type="ChEBI" id="CHEBI:49883"/>
    </cofactor>
    <text evidence="8">Binds 1 [4Fe-4S] cluster. The cluster is coordinated with 3 cysteines and an exchangeable S-adenosyl-L-methionine.</text>
</comment>
<dbReference type="PIRSF" id="PIRSF000370">
    <property type="entry name" value="QueE"/>
    <property type="match status" value="1"/>
</dbReference>
<comment type="catalytic activity">
    <reaction evidence="8">
        <text>6-carboxy-5,6,7,8-tetrahydropterin + H(+) = 7-carboxy-7-carbaguanine + NH4(+)</text>
        <dbReference type="Rhea" id="RHEA:27974"/>
        <dbReference type="ChEBI" id="CHEBI:15378"/>
        <dbReference type="ChEBI" id="CHEBI:28938"/>
        <dbReference type="ChEBI" id="CHEBI:61032"/>
        <dbReference type="ChEBI" id="CHEBI:61036"/>
        <dbReference type="EC" id="4.3.99.3"/>
    </reaction>
</comment>
<evidence type="ECO:0000256" key="7">
    <source>
        <dbReference type="ARBA" id="ARBA00023239"/>
    </source>
</evidence>
<evidence type="ECO:0000256" key="3">
    <source>
        <dbReference type="ARBA" id="ARBA00022723"/>
    </source>
</evidence>
<dbReference type="GO" id="GO:0051539">
    <property type="term" value="F:4 iron, 4 sulfur cluster binding"/>
    <property type="evidence" value="ECO:0007669"/>
    <property type="project" value="UniProtKB-UniRule"/>
</dbReference>
<keyword evidence="4 8" id="KW-0460">Magnesium</keyword>
<dbReference type="InterPro" id="IPR007197">
    <property type="entry name" value="rSAM"/>
</dbReference>
<evidence type="ECO:0000256" key="1">
    <source>
        <dbReference type="ARBA" id="ARBA00022485"/>
    </source>
</evidence>
<dbReference type="CDD" id="cd01335">
    <property type="entry name" value="Radical_SAM"/>
    <property type="match status" value="1"/>
</dbReference>
<evidence type="ECO:0000259" key="9">
    <source>
        <dbReference type="PROSITE" id="PS51918"/>
    </source>
</evidence>
<keyword evidence="2 8" id="KW-0949">S-adenosyl-L-methionine</keyword>
<comment type="cofactor">
    <cofactor evidence="8">
        <name>Mg(2+)</name>
        <dbReference type="ChEBI" id="CHEBI:18420"/>
    </cofactor>
</comment>